<dbReference type="EMBL" id="JBHULB010000076">
    <property type="protein sequence ID" value="MFD2588236.1"/>
    <property type="molecule type" value="Genomic_DNA"/>
</dbReference>
<feature type="transmembrane region" description="Helical" evidence="1">
    <location>
        <begin position="55"/>
        <end position="73"/>
    </location>
</feature>
<comment type="caution">
    <text evidence="2">The sequence shown here is derived from an EMBL/GenBank/DDBJ whole genome shotgun (WGS) entry which is preliminary data.</text>
</comment>
<protein>
    <recommendedName>
        <fullName evidence="4">DUF4179 domain-containing protein</fullName>
    </recommendedName>
</protein>
<keyword evidence="1" id="KW-0812">Transmembrane</keyword>
<evidence type="ECO:0000313" key="3">
    <source>
        <dbReference type="Proteomes" id="UP001597526"/>
    </source>
</evidence>
<organism evidence="2 3">
    <name type="scientific">Croceitalea marina</name>
    <dbReference type="NCBI Taxonomy" id="1775166"/>
    <lineage>
        <taxon>Bacteria</taxon>
        <taxon>Pseudomonadati</taxon>
        <taxon>Bacteroidota</taxon>
        <taxon>Flavobacteriia</taxon>
        <taxon>Flavobacteriales</taxon>
        <taxon>Flavobacteriaceae</taxon>
        <taxon>Croceitalea</taxon>
    </lineage>
</organism>
<accession>A0ABW5MZI2</accession>
<dbReference type="RefSeq" id="WP_377767765.1">
    <property type="nucleotide sequence ID" value="NZ_JBHULB010000076.1"/>
</dbReference>
<evidence type="ECO:0008006" key="4">
    <source>
        <dbReference type="Google" id="ProtNLM"/>
    </source>
</evidence>
<dbReference type="Proteomes" id="UP001597526">
    <property type="component" value="Unassembled WGS sequence"/>
</dbReference>
<name>A0ABW5MZI2_9FLAO</name>
<keyword evidence="1" id="KW-0472">Membrane</keyword>
<evidence type="ECO:0000256" key="1">
    <source>
        <dbReference type="SAM" id="Phobius"/>
    </source>
</evidence>
<proteinExistence type="predicted"/>
<sequence>MKEKDEIKILFNRLQDDFDFESPEQNHQERFLEKLNQSRGVVAIPPKKRNWLRPLSIAASLVLLCLLGIQFFGNQATIKEQVVEIAPEVTKTEFYFASLIEEQVQELKNEKSPETAQLVDDTLLQLNKLEGDYQKLEQDLLKGGNSKIILNAMIINFQTRIDLLKEVLNNIEDIKNLKSNNDANFTI</sequence>
<keyword evidence="1" id="KW-1133">Transmembrane helix</keyword>
<reference evidence="3" key="1">
    <citation type="journal article" date="2019" name="Int. J. Syst. Evol. Microbiol.">
        <title>The Global Catalogue of Microorganisms (GCM) 10K type strain sequencing project: providing services to taxonomists for standard genome sequencing and annotation.</title>
        <authorList>
            <consortium name="The Broad Institute Genomics Platform"/>
            <consortium name="The Broad Institute Genome Sequencing Center for Infectious Disease"/>
            <person name="Wu L."/>
            <person name="Ma J."/>
        </authorList>
    </citation>
    <scope>NUCLEOTIDE SEQUENCE [LARGE SCALE GENOMIC DNA]</scope>
    <source>
        <strain evidence="3">KCTC 52368</strain>
    </source>
</reference>
<gene>
    <name evidence="2" type="ORF">ACFSQJ_14950</name>
</gene>
<keyword evidence="3" id="KW-1185">Reference proteome</keyword>
<evidence type="ECO:0000313" key="2">
    <source>
        <dbReference type="EMBL" id="MFD2588236.1"/>
    </source>
</evidence>